<dbReference type="EMBL" id="BARW01025210">
    <property type="protein sequence ID" value="GAJ06075.1"/>
    <property type="molecule type" value="Genomic_DNA"/>
</dbReference>
<evidence type="ECO:0000313" key="1">
    <source>
        <dbReference type="EMBL" id="GAJ06075.1"/>
    </source>
</evidence>
<name>X1VG90_9ZZZZ</name>
<reference evidence="1" key="1">
    <citation type="journal article" date="2014" name="Front. Microbiol.">
        <title>High frequency of phylogenetically diverse reductive dehalogenase-homologous genes in deep subseafloor sedimentary metagenomes.</title>
        <authorList>
            <person name="Kawai M."/>
            <person name="Futagami T."/>
            <person name="Toyoda A."/>
            <person name="Takaki Y."/>
            <person name="Nishi S."/>
            <person name="Hori S."/>
            <person name="Arai W."/>
            <person name="Tsubouchi T."/>
            <person name="Morono Y."/>
            <person name="Uchiyama I."/>
            <person name="Ito T."/>
            <person name="Fujiyama A."/>
            <person name="Inagaki F."/>
            <person name="Takami H."/>
        </authorList>
    </citation>
    <scope>NUCLEOTIDE SEQUENCE</scope>
    <source>
        <strain evidence="1">Expedition CK06-06</strain>
    </source>
</reference>
<dbReference type="AlphaFoldDB" id="X1VG90"/>
<protein>
    <recommendedName>
        <fullName evidence="2">AbiEi antitoxin C-terminal domain-containing protein</fullName>
    </recommendedName>
</protein>
<proteinExistence type="predicted"/>
<feature type="non-terminal residue" evidence="1">
    <location>
        <position position="1"/>
    </location>
</feature>
<organism evidence="1">
    <name type="scientific">marine sediment metagenome</name>
    <dbReference type="NCBI Taxonomy" id="412755"/>
    <lineage>
        <taxon>unclassified sequences</taxon>
        <taxon>metagenomes</taxon>
        <taxon>ecological metagenomes</taxon>
    </lineage>
</organism>
<accession>X1VG90</accession>
<evidence type="ECO:0008006" key="2">
    <source>
        <dbReference type="Google" id="ProtNLM"/>
    </source>
</evidence>
<gene>
    <name evidence="1" type="ORF">S12H4_41370</name>
</gene>
<sequence length="99" mass="11226">SLIDFIFNPIGSWGDVQEVVNEQIEKIDVKKFVRYLIKFPVIAIRKRAGLMLERAGVSLEELSLLKSSIGSKNSYTPFNPFVKSRKGTVNQDWKVILNG</sequence>
<comment type="caution">
    <text evidence="1">The sequence shown here is derived from an EMBL/GenBank/DDBJ whole genome shotgun (WGS) entry which is preliminary data.</text>
</comment>